<evidence type="ECO:0000256" key="2">
    <source>
        <dbReference type="ARBA" id="ARBA00022692"/>
    </source>
</evidence>
<organism evidence="7 8">
    <name type="scientific">Mycetocola reblochoni REB411</name>
    <dbReference type="NCBI Taxonomy" id="1255698"/>
    <lineage>
        <taxon>Bacteria</taxon>
        <taxon>Bacillati</taxon>
        <taxon>Actinomycetota</taxon>
        <taxon>Actinomycetes</taxon>
        <taxon>Micrococcales</taxon>
        <taxon>Microbacteriaceae</taxon>
        <taxon>Mycetocola</taxon>
    </lineage>
</organism>
<accession>A0A1R4K7B2</accession>
<dbReference type="InterPro" id="IPR011020">
    <property type="entry name" value="HTTM-like"/>
</dbReference>
<sequence length="274" mass="29277">MGIVSALTSALDRASDRSVDIAERTSAATQILSSLEYLASASDRTRGGLNDWTHMQHQVPTRSPLVARLRGLIAREPVFRALHLGRIGACVVLVSPVTNNAARAAANLYLVGSTAVLYPIQLNGTDGSDQVSFLVHSAAGLGRAGGSDRTRRAASDFIGAQTTLSYVAGGLTKLPGKDWRTGTALTKIMRTETYGDSRLFRLLSTHPGIGRVGSKAALSWEISFPLLLLSRPTALVALGAGAGFHLFNAAFMGLWRFLLTFVGTYPAVWKLVRR</sequence>
<dbReference type="Proteomes" id="UP000196778">
    <property type="component" value="Unassembled WGS sequence"/>
</dbReference>
<name>A0A1R4K7B2_9MICO</name>
<dbReference type="OrthoDB" id="7185741at2"/>
<keyword evidence="2 5" id="KW-0812">Transmembrane</keyword>
<feature type="domain" description="HTTM-like" evidence="6">
    <location>
        <begin position="16"/>
        <end position="269"/>
    </location>
</feature>
<evidence type="ECO:0000313" key="8">
    <source>
        <dbReference type="Proteomes" id="UP000196778"/>
    </source>
</evidence>
<reference evidence="8" key="1">
    <citation type="submission" date="2017-02" db="EMBL/GenBank/DDBJ databases">
        <authorList>
            <person name="Dridi B."/>
        </authorList>
    </citation>
    <scope>NUCLEOTIDE SEQUENCE [LARGE SCALE GENOMIC DNA]</scope>
    <source>
        <strain evidence="8">EB411</strain>
    </source>
</reference>
<dbReference type="GO" id="GO:0012505">
    <property type="term" value="C:endomembrane system"/>
    <property type="evidence" value="ECO:0007669"/>
    <property type="project" value="UniProtKB-SubCell"/>
</dbReference>
<keyword evidence="3 5" id="KW-1133">Transmembrane helix</keyword>
<evidence type="ECO:0000256" key="5">
    <source>
        <dbReference type="SAM" id="Phobius"/>
    </source>
</evidence>
<keyword evidence="8" id="KW-1185">Reference proteome</keyword>
<dbReference type="SMART" id="SM00752">
    <property type="entry name" value="HTTM"/>
    <property type="match status" value="1"/>
</dbReference>
<dbReference type="EMBL" id="FUKR01000067">
    <property type="protein sequence ID" value="SJN40179.1"/>
    <property type="molecule type" value="Genomic_DNA"/>
</dbReference>
<evidence type="ECO:0000313" key="7">
    <source>
        <dbReference type="EMBL" id="SJN40179.1"/>
    </source>
</evidence>
<feature type="transmembrane region" description="Helical" evidence="5">
    <location>
        <begin position="224"/>
        <end position="247"/>
    </location>
</feature>
<evidence type="ECO:0000256" key="4">
    <source>
        <dbReference type="ARBA" id="ARBA00023136"/>
    </source>
</evidence>
<protein>
    <recommendedName>
        <fullName evidence="6">HTTM-like domain-containing protein</fullName>
    </recommendedName>
</protein>
<dbReference type="AlphaFoldDB" id="A0A1R4K7B2"/>
<evidence type="ECO:0000259" key="6">
    <source>
        <dbReference type="SMART" id="SM00752"/>
    </source>
</evidence>
<evidence type="ECO:0000256" key="1">
    <source>
        <dbReference type="ARBA" id="ARBA00004127"/>
    </source>
</evidence>
<keyword evidence="4 5" id="KW-0472">Membrane</keyword>
<evidence type="ECO:0000256" key="3">
    <source>
        <dbReference type="ARBA" id="ARBA00022989"/>
    </source>
</evidence>
<gene>
    <name evidence="7" type="ORF">FM119_11830</name>
</gene>
<proteinExistence type="predicted"/>
<comment type="subcellular location">
    <subcellularLocation>
        <location evidence="1">Endomembrane system</location>
        <topology evidence="1">Multi-pass membrane protein</topology>
    </subcellularLocation>
</comment>
<dbReference type="RefSeq" id="WP_087138369.1">
    <property type="nucleotide sequence ID" value="NZ_FUKR01000067.1"/>
</dbReference>